<dbReference type="Pfam" id="PF06625">
    <property type="entry name" value="DUF1151"/>
    <property type="match status" value="1"/>
</dbReference>
<feature type="region of interest" description="Disordered" evidence="2">
    <location>
        <begin position="1"/>
        <end position="37"/>
    </location>
</feature>
<evidence type="ECO:0000256" key="1">
    <source>
        <dbReference type="ARBA" id="ARBA00023054"/>
    </source>
</evidence>
<accession>A0A3B3QV44</accession>
<keyword evidence="4" id="KW-1185">Reference proteome</keyword>
<dbReference type="InterPro" id="IPR009533">
    <property type="entry name" value="FAM107"/>
</dbReference>
<sequence>MYEDTTDPGSRTLCVPTEPGQEQEGAADRPSWAGSTMAEPDYIDADCDELIKPKKLVNPCKSSRNHQDLHRELLMNHNRGLSPQNKPELQKVMEKRKRDQVLKQQKEEQEAHTKLSDLEIELMKRQQKLEQFELEQQKIEEEQENTPEFVRMKSNLRRTRQEAEGPDQTP</sequence>
<dbReference type="PANTHER" id="PTHR16768:SF1">
    <property type="entry name" value="PROTEIN FAM107B"/>
    <property type="match status" value="1"/>
</dbReference>
<organism evidence="3 4">
    <name type="scientific">Paramormyrops kingsleyae</name>
    <dbReference type="NCBI Taxonomy" id="1676925"/>
    <lineage>
        <taxon>Eukaryota</taxon>
        <taxon>Metazoa</taxon>
        <taxon>Chordata</taxon>
        <taxon>Craniata</taxon>
        <taxon>Vertebrata</taxon>
        <taxon>Euteleostomi</taxon>
        <taxon>Actinopterygii</taxon>
        <taxon>Neopterygii</taxon>
        <taxon>Teleostei</taxon>
        <taxon>Osteoglossocephala</taxon>
        <taxon>Osteoglossomorpha</taxon>
        <taxon>Osteoglossiformes</taxon>
        <taxon>Mormyridae</taxon>
        <taxon>Paramormyrops</taxon>
    </lineage>
</organism>
<evidence type="ECO:0000256" key="2">
    <source>
        <dbReference type="SAM" id="MobiDB-lite"/>
    </source>
</evidence>
<reference evidence="3" key="1">
    <citation type="submission" date="2025-08" db="UniProtKB">
        <authorList>
            <consortium name="Ensembl"/>
        </authorList>
    </citation>
    <scope>IDENTIFICATION</scope>
</reference>
<dbReference type="PANTHER" id="PTHR16768">
    <property type="entry name" value="DOWN REGULATED IN RENAL CARCINOMA 1/TU3A"/>
    <property type="match status" value="1"/>
</dbReference>
<dbReference type="AlphaFoldDB" id="A0A3B3QV44"/>
<evidence type="ECO:0000313" key="4">
    <source>
        <dbReference type="Proteomes" id="UP000261540"/>
    </source>
</evidence>
<dbReference type="GeneTree" id="ENSGT00390000011228"/>
<dbReference type="Proteomes" id="UP000261540">
    <property type="component" value="Unplaced"/>
</dbReference>
<reference evidence="3" key="2">
    <citation type="submission" date="2025-09" db="UniProtKB">
        <authorList>
            <consortium name="Ensembl"/>
        </authorList>
    </citation>
    <scope>IDENTIFICATION</scope>
</reference>
<feature type="region of interest" description="Disordered" evidence="2">
    <location>
        <begin position="137"/>
        <end position="170"/>
    </location>
</feature>
<keyword evidence="1" id="KW-0175">Coiled coil</keyword>
<name>A0A3B3QV44_9TELE</name>
<dbReference type="STRING" id="1676925.ENSPKIP00000010482"/>
<protein>
    <submittedName>
        <fullName evidence="3">Family with sequence similarity 107 member B</fullName>
    </submittedName>
</protein>
<evidence type="ECO:0000313" key="3">
    <source>
        <dbReference type="Ensembl" id="ENSPKIP00000010482.1"/>
    </source>
</evidence>
<proteinExistence type="predicted"/>
<dbReference type="Ensembl" id="ENSPKIT00000034615.1">
    <property type="protein sequence ID" value="ENSPKIP00000010482.1"/>
    <property type="gene ID" value="ENSPKIG00000025186.1"/>
</dbReference>